<reference evidence="1 2" key="1">
    <citation type="submission" date="2023-03" db="EMBL/GenBank/DDBJ databases">
        <title>High recombination rates correlate with genetic variation in Cardiocondyla obscurior ants.</title>
        <authorList>
            <person name="Errbii M."/>
        </authorList>
    </citation>
    <scope>NUCLEOTIDE SEQUENCE [LARGE SCALE GENOMIC DNA]</scope>
    <source>
        <strain evidence="1">Alpha-2009</strain>
        <tissue evidence="1">Whole body</tissue>
    </source>
</reference>
<evidence type="ECO:0000313" key="1">
    <source>
        <dbReference type="EMBL" id="KAL0110812.1"/>
    </source>
</evidence>
<dbReference type="Proteomes" id="UP001430953">
    <property type="component" value="Unassembled WGS sequence"/>
</dbReference>
<evidence type="ECO:0000313" key="2">
    <source>
        <dbReference type="Proteomes" id="UP001430953"/>
    </source>
</evidence>
<sequence>MRQDVPHAAGSSRTCFALIGLSSELLAIAPTRETGEKATSRHCDACIPKLKLAKETKVLVQECKRSFERSADPWLGKRRTEVYLRYTHS</sequence>
<gene>
    <name evidence="1" type="ORF">PUN28_014039</name>
</gene>
<name>A0AAW2F9D1_9HYME</name>
<keyword evidence="2" id="KW-1185">Reference proteome</keyword>
<organism evidence="1 2">
    <name type="scientific">Cardiocondyla obscurior</name>
    <dbReference type="NCBI Taxonomy" id="286306"/>
    <lineage>
        <taxon>Eukaryota</taxon>
        <taxon>Metazoa</taxon>
        <taxon>Ecdysozoa</taxon>
        <taxon>Arthropoda</taxon>
        <taxon>Hexapoda</taxon>
        <taxon>Insecta</taxon>
        <taxon>Pterygota</taxon>
        <taxon>Neoptera</taxon>
        <taxon>Endopterygota</taxon>
        <taxon>Hymenoptera</taxon>
        <taxon>Apocrita</taxon>
        <taxon>Aculeata</taxon>
        <taxon>Formicoidea</taxon>
        <taxon>Formicidae</taxon>
        <taxon>Myrmicinae</taxon>
        <taxon>Cardiocondyla</taxon>
    </lineage>
</organism>
<accession>A0AAW2F9D1</accession>
<proteinExistence type="predicted"/>
<dbReference type="EMBL" id="JADYXP020000014">
    <property type="protein sequence ID" value="KAL0110812.1"/>
    <property type="molecule type" value="Genomic_DNA"/>
</dbReference>
<dbReference type="AlphaFoldDB" id="A0AAW2F9D1"/>
<protein>
    <submittedName>
        <fullName evidence="1">Uncharacterized protein</fullName>
    </submittedName>
</protein>
<comment type="caution">
    <text evidence="1">The sequence shown here is derived from an EMBL/GenBank/DDBJ whole genome shotgun (WGS) entry which is preliminary data.</text>
</comment>